<dbReference type="GO" id="GO:0005737">
    <property type="term" value="C:cytoplasm"/>
    <property type="evidence" value="ECO:0007669"/>
    <property type="project" value="UniProtKB-SubCell"/>
</dbReference>
<keyword evidence="8 13" id="KW-0548">Nucleotidyltransferase</keyword>
<dbReference type="Proteomes" id="UP000194154">
    <property type="component" value="Chromosome"/>
</dbReference>
<dbReference type="GeneID" id="35296366"/>
<dbReference type="NCBIfam" id="TIGR00057">
    <property type="entry name" value="L-threonylcarbamoyladenylate synthase"/>
    <property type="match status" value="1"/>
</dbReference>
<dbReference type="AlphaFoldDB" id="A0A1W7AEL8"/>
<dbReference type="PIRSF" id="PIRSF004930">
    <property type="entry name" value="Tln_factor_SUA5"/>
    <property type="match status" value="1"/>
</dbReference>
<feature type="binding site" evidence="14">
    <location>
        <position position="40"/>
    </location>
    <ligand>
        <name>L-threonine</name>
        <dbReference type="ChEBI" id="CHEBI:57926"/>
    </ligand>
</feature>
<dbReference type="Pfam" id="PF03481">
    <property type="entry name" value="Sua5_C"/>
    <property type="match status" value="1"/>
</dbReference>
<comment type="subcellular location">
    <subcellularLocation>
        <location evidence="1 13">Cytoplasm</location>
    </subcellularLocation>
</comment>
<dbReference type="EMBL" id="CP021059">
    <property type="protein sequence ID" value="ARQ07866.1"/>
    <property type="molecule type" value="Genomic_DNA"/>
</dbReference>
<dbReference type="InterPro" id="IPR017945">
    <property type="entry name" value="DHBP_synth_RibB-like_a/b_dom"/>
</dbReference>
<dbReference type="GO" id="GO:0061710">
    <property type="term" value="F:L-threonylcarbamoyladenylate synthase"/>
    <property type="evidence" value="ECO:0007669"/>
    <property type="project" value="UniProtKB-EC"/>
</dbReference>
<evidence type="ECO:0000259" key="15">
    <source>
        <dbReference type="PROSITE" id="PS51163"/>
    </source>
</evidence>
<evidence type="ECO:0000256" key="4">
    <source>
        <dbReference type="ARBA" id="ARBA00015492"/>
    </source>
</evidence>
<evidence type="ECO:0000256" key="11">
    <source>
        <dbReference type="ARBA" id="ARBA00029774"/>
    </source>
</evidence>
<proteinExistence type="inferred from homology"/>
<dbReference type="SUPFAM" id="SSF55821">
    <property type="entry name" value="YrdC/RibB"/>
    <property type="match status" value="1"/>
</dbReference>
<dbReference type="Gene3D" id="3.90.870.10">
    <property type="entry name" value="DHBP synthase"/>
    <property type="match status" value="1"/>
</dbReference>
<feature type="binding site" evidence="14">
    <location>
        <position position="63"/>
    </location>
    <ligand>
        <name>ATP</name>
        <dbReference type="ChEBI" id="CHEBI:30616"/>
    </ligand>
</feature>
<dbReference type="PROSITE" id="PS51163">
    <property type="entry name" value="YRDC"/>
    <property type="match status" value="1"/>
</dbReference>
<dbReference type="STRING" id="1855823.MCCS_22850"/>
<dbReference type="Gene3D" id="3.40.50.11030">
    <property type="entry name" value="Threonylcarbamoyl-AMP synthase, C-terminal domain"/>
    <property type="match status" value="1"/>
</dbReference>
<evidence type="ECO:0000256" key="6">
    <source>
        <dbReference type="ARBA" id="ARBA00022679"/>
    </source>
</evidence>
<comment type="catalytic activity">
    <reaction evidence="12 13">
        <text>L-threonine + hydrogencarbonate + ATP = L-threonylcarbamoyladenylate + diphosphate + H2O</text>
        <dbReference type="Rhea" id="RHEA:36407"/>
        <dbReference type="ChEBI" id="CHEBI:15377"/>
        <dbReference type="ChEBI" id="CHEBI:17544"/>
        <dbReference type="ChEBI" id="CHEBI:30616"/>
        <dbReference type="ChEBI" id="CHEBI:33019"/>
        <dbReference type="ChEBI" id="CHEBI:57926"/>
        <dbReference type="ChEBI" id="CHEBI:73682"/>
        <dbReference type="EC" id="2.7.7.87"/>
    </reaction>
</comment>
<dbReference type="EC" id="2.7.7.87" evidence="3 13"/>
<keyword evidence="7 13" id="KW-0819">tRNA processing</keyword>
<feature type="binding site" evidence="14">
    <location>
        <position position="201"/>
    </location>
    <ligand>
        <name>ATP</name>
        <dbReference type="ChEBI" id="CHEBI:30616"/>
    </ligand>
</feature>
<dbReference type="RefSeq" id="WP_086043393.1">
    <property type="nucleotide sequence ID" value="NZ_CBCRZA010000010.1"/>
</dbReference>
<evidence type="ECO:0000313" key="17">
    <source>
        <dbReference type="Proteomes" id="UP000194154"/>
    </source>
</evidence>
<dbReference type="InterPro" id="IPR010923">
    <property type="entry name" value="T(6)A37_SUA5"/>
</dbReference>
<dbReference type="GO" id="GO:0000049">
    <property type="term" value="F:tRNA binding"/>
    <property type="evidence" value="ECO:0007669"/>
    <property type="project" value="TreeGrafter"/>
</dbReference>
<organism evidence="16 17">
    <name type="scientific">Macrococcoides canis</name>
    <dbReference type="NCBI Taxonomy" id="1855823"/>
    <lineage>
        <taxon>Bacteria</taxon>
        <taxon>Bacillati</taxon>
        <taxon>Bacillota</taxon>
        <taxon>Bacilli</taxon>
        <taxon>Bacillales</taxon>
        <taxon>Staphylococcaceae</taxon>
        <taxon>Macrococcoides</taxon>
    </lineage>
</organism>
<dbReference type="GO" id="GO:0008033">
    <property type="term" value="P:tRNA processing"/>
    <property type="evidence" value="ECO:0007669"/>
    <property type="project" value="UniProtKB-KW"/>
</dbReference>
<evidence type="ECO:0000256" key="10">
    <source>
        <dbReference type="ARBA" id="ARBA00022840"/>
    </source>
</evidence>
<evidence type="ECO:0000256" key="13">
    <source>
        <dbReference type="PIRNR" id="PIRNR004930"/>
    </source>
</evidence>
<dbReference type="InterPro" id="IPR050156">
    <property type="entry name" value="TC-AMP_synthase_SUA5"/>
</dbReference>
<feature type="binding site" evidence="14">
    <location>
        <position position="187"/>
    </location>
    <ligand>
        <name>L-threonine</name>
        <dbReference type="ChEBI" id="CHEBI:57926"/>
    </ligand>
</feature>
<dbReference type="InterPro" id="IPR005145">
    <property type="entry name" value="Sua5_C"/>
</dbReference>
<evidence type="ECO:0000256" key="3">
    <source>
        <dbReference type="ARBA" id="ARBA00012584"/>
    </source>
</evidence>
<dbReference type="InterPro" id="IPR038385">
    <property type="entry name" value="Sua5/YwlC_C"/>
</dbReference>
<evidence type="ECO:0000256" key="7">
    <source>
        <dbReference type="ARBA" id="ARBA00022694"/>
    </source>
</evidence>
<feature type="binding site" evidence="14">
    <location>
        <position position="127"/>
    </location>
    <ligand>
        <name>L-threonine</name>
        <dbReference type="ChEBI" id="CHEBI:57926"/>
    </ligand>
</feature>
<evidence type="ECO:0000256" key="2">
    <source>
        <dbReference type="ARBA" id="ARBA00007663"/>
    </source>
</evidence>
<dbReference type="KEGG" id="mcak:MCCS_22850"/>
<accession>A0A1W7AEL8</accession>
<evidence type="ECO:0000313" key="16">
    <source>
        <dbReference type="EMBL" id="ARQ07866.1"/>
    </source>
</evidence>
<keyword evidence="9 13" id="KW-0547">Nucleotide-binding</keyword>
<evidence type="ECO:0000256" key="5">
    <source>
        <dbReference type="ARBA" id="ARBA00022490"/>
    </source>
</evidence>
<keyword evidence="17" id="KW-1185">Reference proteome</keyword>
<dbReference type="GO" id="GO:0003725">
    <property type="term" value="F:double-stranded RNA binding"/>
    <property type="evidence" value="ECO:0007669"/>
    <property type="project" value="UniProtKB-UniRule"/>
</dbReference>
<name>A0A1W7AEL8_9STAP</name>
<dbReference type="GO" id="GO:0006450">
    <property type="term" value="P:regulation of translational fidelity"/>
    <property type="evidence" value="ECO:0007669"/>
    <property type="project" value="TreeGrafter"/>
</dbReference>
<reference evidence="16 17" key="1">
    <citation type="journal article" date="2017" name="Int. J. Syst. Evol. Microbiol.">
        <title>Macrococcus canis sp. nov., a skin bacterium associated with infections in dogs.</title>
        <authorList>
            <person name="Gobeli Brawand S."/>
            <person name="Cotting K."/>
            <person name="Gomez-Sanz E."/>
            <person name="Collaud A."/>
            <person name="Thomann A."/>
            <person name="Brodard I."/>
            <person name="Rodriguez-Campos S."/>
            <person name="Strauss C."/>
            <person name="Perreten V."/>
        </authorList>
    </citation>
    <scope>NUCLEOTIDE SEQUENCE [LARGE SCALE GENOMIC DNA]</scope>
    <source>
        <strain evidence="16 17">KM45013</strain>
    </source>
</reference>
<dbReference type="FunFam" id="3.90.870.10:FF:000009">
    <property type="entry name" value="Threonylcarbamoyl-AMP synthase, putative"/>
    <property type="match status" value="1"/>
</dbReference>
<dbReference type="PANTHER" id="PTHR17490:SF16">
    <property type="entry name" value="THREONYLCARBAMOYL-AMP SYNTHASE"/>
    <property type="match status" value="1"/>
</dbReference>
<dbReference type="InterPro" id="IPR006070">
    <property type="entry name" value="Sua5-like_dom"/>
</dbReference>
<gene>
    <name evidence="16" type="primary">ywlC</name>
    <name evidence="16" type="ORF">MCCS_22850</name>
</gene>
<evidence type="ECO:0000256" key="12">
    <source>
        <dbReference type="ARBA" id="ARBA00048366"/>
    </source>
</evidence>
<feature type="binding site" evidence="14">
    <location>
        <position position="67"/>
    </location>
    <ligand>
        <name>ATP</name>
        <dbReference type="ChEBI" id="CHEBI:30616"/>
    </ligand>
</feature>
<comment type="function">
    <text evidence="13">Required for the formation of a threonylcarbamoyl group on adenosine at position 37 (t(6)A37) in tRNAs that read codons beginning with adenine.</text>
</comment>
<feature type="binding site" evidence="14">
    <location>
        <position position="149"/>
    </location>
    <ligand>
        <name>ATP</name>
        <dbReference type="ChEBI" id="CHEBI:30616"/>
    </ligand>
</feature>
<feature type="binding site" evidence="14">
    <location>
        <position position="157"/>
    </location>
    <ligand>
        <name>ATP</name>
        <dbReference type="ChEBI" id="CHEBI:30616"/>
    </ligand>
</feature>
<feature type="binding site" evidence="14">
    <location>
        <position position="238"/>
    </location>
    <ligand>
        <name>ATP</name>
        <dbReference type="ChEBI" id="CHEBI:30616"/>
    </ligand>
</feature>
<feature type="domain" description="YrdC-like" evidence="15">
    <location>
        <begin position="18"/>
        <end position="205"/>
    </location>
</feature>
<sequence>MGTNVWDVRNYVEDLSTYPHVHEIITGFKAGETIAIPTETVYGLAADATNNEAVAAIFKAKGRPQDNPLIVHIHHQSQLEWFTHDIHAAAYKLMDHFWPGPISFIVPVQQGVLAESVTAGLNTVAVRMPAHKVAHQLIEMTDLLLAAPSANTSGKPSPTKAEHVIHDMDGKIFGIVQSEQVEVGIESTVVDCSQYPFRIARPGAITRNDLEAVVPGCMSDEHIMGDKPIAPGMKYRHYAPDSPLELVDCFESLELSANEAVIAPLSEKDKVNGGWFFALGATYEDSSGAMYDLYNALRSADNIEQIEKIYITDFTPYNGSDALMNRINKAVTRK</sequence>
<evidence type="ECO:0000256" key="14">
    <source>
        <dbReference type="PIRSR" id="PIRSR004930-1"/>
    </source>
</evidence>
<dbReference type="Pfam" id="PF01300">
    <property type="entry name" value="Sua5_yciO_yrdC"/>
    <property type="match status" value="1"/>
</dbReference>
<feature type="binding site" evidence="14">
    <location>
        <position position="123"/>
    </location>
    <ligand>
        <name>ATP</name>
        <dbReference type="ChEBI" id="CHEBI:30616"/>
    </ligand>
</feature>
<protein>
    <recommendedName>
        <fullName evidence="4 13">Threonylcarbamoyl-AMP synthase</fullName>
        <shortName evidence="13">TC-AMP synthase</shortName>
        <ecNumber evidence="3 13">2.7.7.87</ecNumber>
    </recommendedName>
    <alternativeName>
        <fullName evidence="11 13">L-threonylcarbamoyladenylate synthase</fullName>
    </alternativeName>
</protein>
<dbReference type="GO" id="GO:0005524">
    <property type="term" value="F:ATP binding"/>
    <property type="evidence" value="ECO:0007669"/>
    <property type="project" value="UniProtKB-UniRule"/>
</dbReference>
<evidence type="ECO:0000256" key="1">
    <source>
        <dbReference type="ARBA" id="ARBA00004496"/>
    </source>
</evidence>
<keyword evidence="6 13" id="KW-0808">Transferase</keyword>
<dbReference type="PANTHER" id="PTHR17490">
    <property type="entry name" value="SUA5"/>
    <property type="match status" value="1"/>
</dbReference>
<feature type="binding site" evidence="14">
    <location>
        <position position="147"/>
    </location>
    <ligand>
        <name>L-threonine</name>
        <dbReference type="ChEBI" id="CHEBI:57926"/>
    </ligand>
</feature>
<comment type="similarity">
    <text evidence="2 13">Belongs to the SUA5 family.</text>
</comment>
<dbReference type="OrthoDB" id="9814580at2"/>
<keyword evidence="5 13" id="KW-0963">Cytoplasm</keyword>
<evidence type="ECO:0000256" key="8">
    <source>
        <dbReference type="ARBA" id="ARBA00022695"/>
    </source>
</evidence>
<evidence type="ECO:0000256" key="9">
    <source>
        <dbReference type="ARBA" id="ARBA00022741"/>
    </source>
</evidence>
<feature type="binding site" evidence="14">
    <location>
        <position position="72"/>
    </location>
    <ligand>
        <name>L-threonine</name>
        <dbReference type="ChEBI" id="CHEBI:57926"/>
    </ligand>
</feature>
<keyword evidence="10 13" id="KW-0067">ATP-binding</keyword>